<dbReference type="InterPro" id="IPR029044">
    <property type="entry name" value="Nucleotide-diphossugar_trans"/>
</dbReference>
<dbReference type="SUPFAM" id="SSF53448">
    <property type="entry name" value="Nucleotide-diphospho-sugar transferases"/>
    <property type="match status" value="1"/>
</dbReference>
<dbReference type="Proteomes" id="UP000317010">
    <property type="component" value="Unassembled WGS sequence"/>
</dbReference>
<organism evidence="1 2">
    <name type="scientific">Mucilaginibacter frigoritolerans</name>
    <dbReference type="NCBI Taxonomy" id="652788"/>
    <lineage>
        <taxon>Bacteria</taxon>
        <taxon>Pseudomonadati</taxon>
        <taxon>Bacteroidota</taxon>
        <taxon>Sphingobacteriia</taxon>
        <taxon>Sphingobacteriales</taxon>
        <taxon>Sphingobacteriaceae</taxon>
        <taxon>Mucilaginibacter</taxon>
    </lineage>
</organism>
<evidence type="ECO:0000313" key="1">
    <source>
        <dbReference type="EMBL" id="TWI99252.1"/>
    </source>
</evidence>
<dbReference type="EMBL" id="VLLI01000007">
    <property type="protein sequence ID" value="TWI99252.1"/>
    <property type="molecule type" value="Genomic_DNA"/>
</dbReference>
<dbReference type="OrthoDB" id="790776at2"/>
<name>A0A562U075_9SPHI</name>
<dbReference type="AlphaFoldDB" id="A0A562U075"/>
<protein>
    <recommendedName>
        <fullName evidence="3">Glycosyl transferase family 2</fullName>
    </recommendedName>
</protein>
<reference evidence="1 2" key="1">
    <citation type="submission" date="2019-07" db="EMBL/GenBank/DDBJ databases">
        <title>Genomic Encyclopedia of Archaeal and Bacterial Type Strains, Phase II (KMG-II): from individual species to whole genera.</title>
        <authorList>
            <person name="Goeker M."/>
        </authorList>
    </citation>
    <scope>NUCLEOTIDE SEQUENCE [LARGE SCALE GENOMIC DNA]</scope>
    <source>
        <strain evidence="1 2">ATCC BAA-1854</strain>
    </source>
</reference>
<dbReference type="RefSeq" id="WP_144913049.1">
    <property type="nucleotide sequence ID" value="NZ_VLLI01000007.1"/>
</dbReference>
<gene>
    <name evidence="1" type="ORF">JN11_02569</name>
</gene>
<proteinExistence type="predicted"/>
<evidence type="ECO:0008006" key="3">
    <source>
        <dbReference type="Google" id="ProtNLM"/>
    </source>
</evidence>
<evidence type="ECO:0000313" key="2">
    <source>
        <dbReference type="Proteomes" id="UP000317010"/>
    </source>
</evidence>
<accession>A0A562U075</accession>
<sequence length="292" mass="34043">MSKVSLVIFTCESREHLMKATYDSFLARCNYAFDQIILAVDGHVDQSIISYINPDLVIYGYKRKGYVISIKNTIINIKSDYFFWLEDDWNFHTKVDIPCYIDLLEKNPSWSQIAYSKYGPLTEEFKVQKLADNLYENINGYSCNPGFNRTAFVKDGFYQMDSAKKKRDDLSEIGFENFLTSYASENGKKCVLIDPVDHTAISHEGYLESTPRNWHMISSLEKKTEEHLLIFPKPSLWRRLYMIVKLSKALISLSLRQLWNNEVYELCFRVITLDIVKKKNARTETDHNNSNG</sequence>
<keyword evidence="2" id="KW-1185">Reference proteome</keyword>
<comment type="caution">
    <text evidence="1">The sequence shown here is derived from an EMBL/GenBank/DDBJ whole genome shotgun (WGS) entry which is preliminary data.</text>
</comment>